<reference evidence="1 2" key="1">
    <citation type="submission" date="2016-07" db="EMBL/GenBank/DDBJ databases">
        <title>Pervasive Adenine N6-methylation of Active Genes in Fungi.</title>
        <authorList>
            <consortium name="DOE Joint Genome Institute"/>
            <person name="Mondo S.J."/>
            <person name="Dannebaum R.O."/>
            <person name="Kuo R.C."/>
            <person name="Labutti K."/>
            <person name="Haridas S."/>
            <person name="Kuo A."/>
            <person name="Salamov A."/>
            <person name="Ahrendt S.R."/>
            <person name="Lipzen A."/>
            <person name="Sullivan W."/>
            <person name="Andreopoulos W.B."/>
            <person name="Clum A."/>
            <person name="Lindquist E."/>
            <person name="Daum C."/>
            <person name="Ramamoorthy G.K."/>
            <person name="Gryganskyi A."/>
            <person name="Culley D."/>
            <person name="Magnuson J.K."/>
            <person name="James T.Y."/>
            <person name="O'Malley M.A."/>
            <person name="Stajich J.E."/>
            <person name="Spatafora J.W."/>
            <person name="Visel A."/>
            <person name="Grigoriev I.V."/>
        </authorList>
    </citation>
    <scope>NUCLEOTIDE SEQUENCE [LARGE SCALE GENOMIC DNA]</scope>
    <source>
        <strain evidence="1 2">JEL800</strain>
    </source>
</reference>
<proteinExistence type="predicted"/>
<dbReference type="AlphaFoldDB" id="A0A1Y2BKA1"/>
<comment type="caution">
    <text evidence="1">The sequence shown here is derived from an EMBL/GenBank/DDBJ whole genome shotgun (WGS) entry which is preliminary data.</text>
</comment>
<evidence type="ECO:0000313" key="2">
    <source>
        <dbReference type="Proteomes" id="UP000193642"/>
    </source>
</evidence>
<protein>
    <submittedName>
        <fullName evidence="1">Uncharacterized protein</fullName>
    </submittedName>
</protein>
<gene>
    <name evidence="1" type="ORF">BCR33DRAFT_722686</name>
</gene>
<evidence type="ECO:0000313" key="1">
    <source>
        <dbReference type="EMBL" id="ORY34535.1"/>
    </source>
</evidence>
<accession>A0A1Y2BKA1</accession>
<dbReference type="Proteomes" id="UP000193642">
    <property type="component" value="Unassembled WGS sequence"/>
</dbReference>
<sequence length="84" mass="9680">MNDFLSIRLALFEWQSQKRLMDSAYAESGNKKEFSRHVKSRIAQFTGCCRNPNQRGIQRIDIPTEGESVLVFLPLSSLLPHSFH</sequence>
<organism evidence="1 2">
    <name type="scientific">Rhizoclosmatium globosum</name>
    <dbReference type="NCBI Taxonomy" id="329046"/>
    <lineage>
        <taxon>Eukaryota</taxon>
        <taxon>Fungi</taxon>
        <taxon>Fungi incertae sedis</taxon>
        <taxon>Chytridiomycota</taxon>
        <taxon>Chytridiomycota incertae sedis</taxon>
        <taxon>Chytridiomycetes</taxon>
        <taxon>Chytridiales</taxon>
        <taxon>Chytriomycetaceae</taxon>
        <taxon>Rhizoclosmatium</taxon>
    </lineage>
</organism>
<dbReference type="EMBL" id="MCGO01000061">
    <property type="protein sequence ID" value="ORY34535.1"/>
    <property type="molecule type" value="Genomic_DNA"/>
</dbReference>
<name>A0A1Y2BKA1_9FUNG</name>
<keyword evidence="2" id="KW-1185">Reference proteome</keyword>